<dbReference type="Gene3D" id="1.10.10.10">
    <property type="entry name" value="Winged helix-like DNA-binding domain superfamily/Winged helix DNA-binding domain"/>
    <property type="match status" value="1"/>
</dbReference>
<evidence type="ECO:0000313" key="4">
    <source>
        <dbReference type="Proteomes" id="UP001596368"/>
    </source>
</evidence>
<dbReference type="AlphaFoldDB" id="A0ABD5XSQ0"/>
<feature type="domain" description="Transcription regulator TrmB N-terminal" evidence="2">
    <location>
        <begin position="35"/>
        <end position="100"/>
    </location>
</feature>
<dbReference type="SUPFAM" id="SSF46785">
    <property type="entry name" value="Winged helix' DNA-binding domain"/>
    <property type="match status" value="1"/>
</dbReference>
<reference evidence="3 4" key="1">
    <citation type="journal article" date="2019" name="Int. J. Syst. Evol. Microbiol.">
        <title>The Global Catalogue of Microorganisms (GCM) 10K type strain sequencing project: providing services to taxonomists for standard genome sequencing and annotation.</title>
        <authorList>
            <consortium name="The Broad Institute Genomics Platform"/>
            <consortium name="The Broad Institute Genome Sequencing Center for Infectious Disease"/>
            <person name="Wu L."/>
            <person name="Ma J."/>
        </authorList>
    </citation>
    <scope>NUCLEOTIDE SEQUENCE [LARGE SCALE GENOMIC DNA]</scope>
    <source>
        <strain evidence="3 4">DT92</strain>
    </source>
</reference>
<dbReference type="InterPro" id="IPR002831">
    <property type="entry name" value="Tscrpt_reg_TrmB_N"/>
</dbReference>
<sequence>MTDSSTFAERRQVGDPQRRVADGGTDPAAVVTEELTELGLTTYAARTFVALTCHGPSTAKEISSVADVPRTRVYDSVEELEQEGLAAVAGSDPLRFVATPLPQAVRVLRTRVRDRLTRLEAGLDDVAEGDTGGSRESASWTAQT</sequence>
<dbReference type="InterPro" id="IPR051797">
    <property type="entry name" value="TrmB-like"/>
</dbReference>
<dbReference type="InterPro" id="IPR036388">
    <property type="entry name" value="WH-like_DNA-bd_sf"/>
</dbReference>
<organism evidence="3 4">
    <name type="scientific">Halobaculum litoreum</name>
    <dbReference type="NCBI Taxonomy" id="3031998"/>
    <lineage>
        <taxon>Archaea</taxon>
        <taxon>Methanobacteriati</taxon>
        <taxon>Methanobacteriota</taxon>
        <taxon>Stenosarchaea group</taxon>
        <taxon>Halobacteria</taxon>
        <taxon>Halobacteriales</taxon>
        <taxon>Haloferacaceae</taxon>
        <taxon>Halobaculum</taxon>
    </lineage>
</organism>
<dbReference type="EMBL" id="JBHSZG010000008">
    <property type="protein sequence ID" value="MFC7138127.1"/>
    <property type="molecule type" value="Genomic_DNA"/>
</dbReference>
<evidence type="ECO:0000256" key="1">
    <source>
        <dbReference type="SAM" id="MobiDB-lite"/>
    </source>
</evidence>
<feature type="region of interest" description="Disordered" evidence="1">
    <location>
        <begin position="1"/>
        <end position="26"/>
    </location>
</feature>
<dbReference type="PANTHER" id="PTHR34293">
    <property type="entry name" value="HTH-TYPE TRANSCRIPTIONAL REGULATOR TRMBL2"/>
    <property type="match status" value="1"/>
</dbReference>
<evidence type="ECO:0000313" key="3">
    <source>
        <dbReference type="EMBL" id="MFC7138127.1"/>
    </source>
</evidence>
<dbReference type="InterPro" id="IPR036390">
    <property type="entry name" value="WH_DNA-bd_sf"/>
</dbReference>
<feature type="compositionally biased region" description="Basic and acidic residues" evidence="1">
    <location>
        <begin position="8"/>
        <end position="21"/>
    </location>
</feature>
<feature type="compositionally biased region" description="Polar residues" evidence="1">
    <location>
        <begin position="134"/>
        <end position="144"/>
    </location>
</feature>
<keyword evidence="4" id="KW-1185">Reference proteome</keyword>
<evidence type="ECO:0000259" key="2">
    <source>
        <dbReference type="Pfam" id="PF01978"/>
    </source>
</evidence>
<dbReference type="Pfam" id="PF01978">
    <property type="entry name" value="TrmB"/>
    <property type="match status" value="1"/>
</dbReference>
<dbReference type="PANTHER" id="PTHR34293:SF1">
    <property type="entry name" value="HTH-TYPE TRANSCRIPTIONAL REGULATOR TRMBL2"/>
    <property type="match status" value="1"/>
</dbReference>
<comment type="caution">
    <text evidence="3">The sequence shown here is derived from an EMBL/GenBank/DDBJ whole genome shotgun (WGS) entry which is preliminary data.</text>
</comment>
<dbReference type="Proteomes" id="UP001596368">
    <property type="component" value="Unassembled WGS sequence"/>
</dbReference>
<protein>
    <submittedName>
        <fullName evidence="3">TrmB family transcriptional regulator</fullName>
    </submittedName>
</protein>
<name>A0ABD5XSQ0_9EURY</name>
<accession>A0ABD5XSQ0</accession>
<gene>
    <name evidence="3" type="ORF">ACFQRB_19915</name>
</gene>
<feature type="region of interest" description="Disordered" evidence="1">
    <location>
        <begin position="121"/>
        <end position="144"/>
    </location>
</feature>
<proteinExistence type="predicted"/>